<dbReference type="InterPro" id="IPR019887">
    <property type="entry name" value="Tscrpt_reg_AsnC/Lrp_C"/>
</dbReference>
<protein>
    <submittedName>
        <fullName evidence="5">AsnC/Lrp-family transcriptional regulator</fullName>
    </submittedName>
</protein>
<evidence type="ECO:0000313" key="5">
    <source>
        <dbReference type="EMBL" id="EED35475.1"/>
    </source>
</evidence>
<dbReference type="Gene3D" id="3.30.70.920">
    <property type="match status" value="1"/>
</dbReference>
<dbReference type="PANTHER" id="PTHR30154">
    <property type="entry name" value="LEUCINE-RESPONSIVE REGULATORY PROTEIN"/>
    <property type="match status" value="1"/>
</dbReference>
<dbReference type="InterPro" id="IPR019888">
    <property type="entry name" value="Tscrpt_reg_AsnC-like"/>
</dbReference>
<evidence type="ECO:0000313" key="6">
    <source>
        <dbReference type="Proteomes" id="UP000004699"/>
    </source>
</evidence>
<evidence type="ECO:0000256" key="3">
    <source>
        <dbReference type="ARBA" id="ARBA00023163"/>
    </source>
</evidence>
<dbReference type="InterPro" id="IPR011991">
    <property type="entry name" value="ArsR-like_HTH"/>
</dbReference>
<dbReference type="InterPro" id="IPR000485">
    <property type="entry name" value="AsnC-type_HTH_dom"/>
</dbReference>
<dbReference type="Gene3D" id="1.10.10.10">
    <property type="entry name" value="Winged helix-like DNA-binding domain superfamily/Winged helix DNA-binding domain"/>
    <property type="match status" value="1"/>
</dbReference>
<dbReference type="GO" id="GO:0043565">
    <property type="term" value="F:sequence-specific DNA binding"/>
    <property type="evidence" value="ECO:0007669"/>
    <property type="project" value="InterPro"/>
</dbReference>
<dbReference type="InterPro" id="IPR036390">
    <property type="entry name" value="WH_DNA-bd_sf"/>
</dbReference>
<dbReference type="Pfam" id="PF01037">
    <property type="entry name" value="AsnC_trans_reg"/>
    <property type="match status" value="1"/>
</dbReference>
<accession>B8KY44</accession>
<dbReference type="Pfam" id="PF13412">
    <property type="entry name" value="HTH_24"/>
    <property type="match status" value="1"/>
</dbReference>
<feature type="domain" description="HTH asnC-type" evidence="4">
    <location>
        <begin position="1"/>
        <end position="62"/>
    </location>
</feature>
<evidence type="ECO:0000256" key="2">
    <source>
        <dbReference type="ARBA" id="ARBA00023125"/>
    </source>
</evidence>
<dbReference type="eggNOG" id="COG1522">
    <property type="taxonomic scope" value="Bacteria"/>
</dbReference>
<keyword evidence="1" id="KW-0805">Transcription regulation</keyword>
<dbReference type="SUPFAM" id="SSF54909">
    <property type="entry name" value="Dimeric alpha+beta barrel"/>
    <property type="match status" value="1"/>
</dbReference>
<keyword evidence="3" id="KW-0804">Transcription</keyword>
<dbReference type="EMBL" id="DS999411">
    <property type="protein sequence ID" value="EED35475.1"/>
    <property type="molecule type" value="Genomic_DNA"/>
</dbReference>
<gene>
    <name evidence="5" type="ORF">NOR51B_1421</name>
</gene>
<evidence type="ECO:0000259" key="4">
    <source>
        <dbReference type="PROSITE" id="PS50956"/>
    </source>
</evidence>
<dbReference type="InterPro" id="IPR011008">
    <property type="entry name" value="Dimeric_a/b-barrel"/>
</dbReference>
<evidence type="ECO:0000256" key="1">
    <source>
        <dbReference type="ARBA" id="ARBA00023015"/>
    </source>
</evidence>
<dbReference type="GO" id="GO:0005829">
    <property type="term" value="C:cytosol"/>
    <property type="evidence" value="ECO:0007669"/>
    <property type="project" value="TreeGrafter"/>
</dbReference>
<dbReference type="CDD" id="cd00090">
    <property type="entry name" value="HTH_ARSR"/>
    <property type="match status" value="1"/>
</dbReference>
<dbReference type="STRING" id="565045.NOR51B_1421"/>
<keyword evidence="2" id="KW-0238">DNA-binding</keyword>
<dbReference type="GO" id="GO:0006355">
    <property type="term" value="P:regulation of DNA-templated transcription"/>
    <property type="evidence" value="ECO:0007669"/>
    <property type="project" value="UniProtKB-ARBA"/>
</dbReference>
<dbReference type="AlphaFoldDB" id="B8KY44"/>
<dbReference type="Proteomes" id="UP000004699">
    <property type="component" value="Unassembled WGS sequence"/>
</dbReference>
<dbReference type="SUPFAM" id="SSF46785">
    <property type="entry name" value="Winged helix' DNA-binding domain"/>
    <property type="match status" value="1"/>
</dbReference>
<dbReference type="HOGENOM" id="CLU_091233_0_3_6"/>
<organism evidence="5 6">
    <name type="scientific">Luminiphilus syltensis NOR5-1B</name>
    <dbReference type="NCBI Taxonomy" id="565045"/>
    <lineage>
        <taxon>Bacteria</taxon>
        <taxon>Pseudomonadati</taxon>
        <taxon>Pseudomonadota</taxon>
        <taxon>Gammaproteobacteria</taxon>
        <taxon>Cellvibrionales</taxon>
        <taxon>Halieaceae</taxon>
        <taxon>Luminiphilus</taxon>
    </lineage>
</organism>
<dbReference type="PANTHER" id="PTHR30154:SF34">
    <property type="entry name" value="TRANSCRIPTIONAL REGULATOR AZLB"/>
    <property type="match status" value="1"/>
</dbReference>
<dbReference type="PROSITE" id="PS50956">
    <property type="entry name" value="HTH_ASNC_2"/>
    <property type="match status" value="1"/>
</dbReference>
<dbReference type="InterPro" id="IPR036388">
    <property type="entry name" value="WH-like_DNA-bd_sf"/>
</dbReference>
<name>B8KY44_9GAMM</name>
<dbReference type="SMART" id="SM00344">
    <property type="entry name" value="HTH_ASNC"/>
    <property type="match status" value="1"/>
</dbReference>
<dbReference type="GO" id="GO:0043200">
    <property type="term" value="P:response to amino acid"/>
    <property type="evidence" value="ECO:0007669"/>
    <property type="project" value="TreeGrafter"/>
</dbReference>
<sequence length="151" mass="16971">MDKTDKKILKALQQDGRISNQALADQVGLSPAACWRRVRALEDENLITGYSAHLNREKLNLSLCAFVHISLARHVKESTTSFEEAILQRPEVLECFATTGDADFILRVVTEGIQSLDRFLEECLFALPQIAQVRSHIALRELKLETALPIN</sequence>
<reference evidence="6" key="1">
    <citation type="journal article" date="2013" name="BMC Microbiol.">
        <title>Taxonomy and evolution of bacteriochlorophyll a-containing members of the OM60/NOR5 clade of marine gammaproteobacteria: description of Luminiphilus syltensis gen. nov., sp. nov., reclassification of Haliea rubra as Pseudohaliea rubra gen. nov., comb. nov., and emendation of Chromatocurvus halotolerans.</title>
        <authorList>
            <person name="Spring S."/>
            <person name="Riedel T."/>
            <person name="Sproer C."/>
            <person name="Yan S."/>
            <person name="Harder J."/>
            <person name="Fuchs B.M."/>
        </authorList>
    </citation>
    <scope>NUCLEOTIDE SEQUENCE [LARGE SCALE GENOMIC DNA]</scope>
    <source>
        <strain evidence="6">NOR51-B</strain>
    </source>
</reference>
<proteinExistence type="predicted"/>
<dbReference type="PRINTS" id="PR00033">
    <property type="entry name" value="HTHASNC"/>
</dbReference>
<keyword evidence="6" id="KW-1185">Reference proteome</keyword>